<reference evidence="11 15" key="3">
    <citation type="submission" date="2020-08" db="EMBL/GenBank/DDBJ databases">
        <title>Genomic Encyclopedia of Type Strains, Phase IV (KMG-IV): sequencing the most valuable type-strain genomes for metagenomic binning, comparative biology and taxonomic classification.</title>
        <authorList>
            <person name="Goeker M."/>
        </authorList>
    </citation>
    <scope>NUCLEOTIDE SEQUENCE [LARGE SCALE GENOMIC DNA]</scope>
    <source>
        <strain evidence="11 15">DSM 10368</strain>
    </source>
</reference>
<keyword evidence="5 7" id="KW-1133">Transmembrane helix</keyword>
<feature type="signal peptide" evidence="8">
    <location>
        <begin position="1"/>
        <end position="20"/>
    </location>
</feature>
<keyword evidence="8" id="KW-0732">Signal</keyword>
<evidence type="ECO:0000256" key="1">
    <source>
        <dbReference type="ARBA" id="ARBA00004651"/>
    </source>
</evidence>
<dbReference type="InterPro" id="IPR000515">
    <property type="entry name" value="MetI-like"/>
</dbReference>
<evidence type="ECO:0000313" key="14">
    <source>
        <dbReference type="Proteomes" id="UP000254701"/>
    </source>
</evidence>
<dbReference type="Gene3D" id="1.10.3720.10">
    <property type="entry name" value="MetI-like"/>
    <property type="match status" value="1"/>
</dbReference>
<keyword evidence="10" id="KW-0614">Plasmid</keyword>
<dbReference type="EMBL" id="JACICB010000019">
    <property type="protein sequence ID" value="MBB3708350.1"/>
    <property type="molecule type" value="Genomic_DNA"/>
</dbReference>
<dbReference type="GO" id="GO:0005886">
    <property type="term" value="C:plasma membrane"/>
    <property type="evidence" value="ECO:0007669"/>
    <property type="project" value="UniProtKB-SubCell"/>
</dbReference>
<evidence type="ECO:0000256" key="5">
    <source>
        <dbReference type="ARBA" id="ARBA00022989"/>
    </source>
</evidence>
<geneLocation type="plasmid" evidence="10 13">
    <name>pAA01</name>
</geneLocation>
<dbReference type="InterPro" id="IPR050366">
    <property type="entry name" value="BP-dependent_transpt_permease"/>
</dbReference>
<dbReference type="GO" id="GO:0055085">
    <property type="term" value="P:transmembrane transport"/>
    <property type="evidence" value="ECO:0007669"/>
    <property type="project" value="InterPro"/>
</dbReference>
<evidence type="ECO:0000313" key="11">
    <source>
        <dbReference type="EMBL" id="MBB3708350.1"/>
    </source>
</evidence>
<evidence type="ECO:0000313" key="15">
    <source>
        <dbReference type="Proteomes" id="UP000577697"/>
    </source>
</evidence>
<reference evidence="10 13" key="1">
    <citation type="submission" date="2016-03" db="EMBL/GenBank/DDBJ databases">
        <title>Complete genome of Aminobacter aminovorans KCTC 2477.</title>
        <authorList>
            <person name="Kim K.M."/>
        </authorList>
    </citation>
    <scope>NUCLEOTIDE SEQUENCE [LARGE SCALE GENOMIC DNA]</scope>
    <source>
        <strain evidence="10 13">KCTC 2477</strain>
        <plasmid evidence="10 13">pAA01</plasmid>
    </source>
</reference>
<evidence type="ECO:0000313" key="13">
    <source>
        <dbReference type="Proteomes" id="UP000075755"/>
    </source>
</evidence>
<comment type="similarity">
    <text evidence="7">Belongs to the binding-protein-dependent transport system permease family.</text>
</comment>
<dbReference type="CDD" id="cd06261">
    <property type="entry name" value="TM_PBP2"/>
    <property type="match status" value="1"/>
</dbReference>
<dbReference type="Proteomes" id="UP000254701">
    <property type="component" value="Unassembled WGS sequence"/>
</dbReference>
<evidence type="ECO:0000256" key="7">
    <source>
        <dbReference type="RuleBase" id="RU363032"/>
    </source>
</evidence>
<dbReference type="EMBL" id="CP015006">
    <property type="protein sequence ID" value="AMS44575.1"/>
    <property type="molecule type" value="Genomic_DNA"/>
</dbReference>
<comment type="subcellular location">
    <subcellularLocation>
        <location evidence="1 7">Cell membrane</location>
        <topology evidence="1 7">Multi-pass membrane protein</topology>
    </subcellularLocation>
</comment>
<dbReference type="InterPro" id="IPR035906">
    <property type="entry name" value="MetI-like_sf"/>
</dbReference>
<keyword evidence="15" id="KW-1185">Reference proteome</keyword>
<evidence type="ECO:0000256" key="3">
    <source>
        <dbReference type="ARBA" id="ARBA00022475"/>
    </source>
</evidence>
<evidence type="ECO:0000259" key="9">
    <source>
        <dbReference type="PROSITE" id="PS50928"/>
    </source>
</evidence>
<feature type="domain" description="ABC transmembrane type-1" evidence="9">
    <location>
        <begin position="66"/>
        <end position="255"/>
    </location>
</feature>
<dbReference type="Proteomes" id="UP000075755">
    <property type="component" value="Plasmid pAA01"/>
</dbReference>
<feature type="transmembrane region" description="Helical" evidence="7">
    <location>
        <begin position="67"/>
        <end position="94"/>
    </location>
</feature>
<dbReference type="PANTHER" id="PTHR43386:SF25">
    <property type="entry name" value="PEPTIDE ABC TRANSPORTER PERMEASE PROTEIN"/>
    <property type="match status" value="1"/>
</dbReference>
<accession>A0A142ME05</accession>
<keyword evidence="2 7" id="KW-0813">Transport</keyword>
<dbReference type="Pfam" id="PF00528">
    <property type="entry name" value="BPD_transp_1"/>
    <property type="match status" value="1"/>
</dbReference>
<dbReference type="PROSITE" id="PS50928">
    <property type="entry name" value="ABC_TM1"/>
    <property type="match status" value="1"/>
</dbReference>
<evidence type="ECO:0000313" key="10">
    <source>
        <dbReference type="EMBL" id="AMS44575.1"/>
    </source>
</evidence>
<dbReference type="PANTHER" id="PTHR43386">
    <property type="entry name" value="OLIGOPEPTIDE TRANSPORT SYSTEM PERMEASE PROTEIN APPC"/>
    <property type="match status" value="1"/>
</dbReference>
<evidence type="ECO:0000256" key="4">
    <source>
        <dbReference type="ARBA" id="ARBA00022692"/>
    </source>
</evidence>
<feature type="transmembrane region" description="Helical" evidence="7">
    <location>
        <begin position="238"/>
        <end position="259"/>
    </location>
</feature>
<name>A0A142ME05_AMIAI</name>
<reference evidence="12 14" key="2">
    <citation type="submission" date="2018-06" db="EMBL/GenBank/DDBJ databases">
        <authorList>
            <consortium name="Pathogen Informatics"/>
            <person name="Doyle S."/>
        </authorList>
    </citation>
    <scope>NUCLEOTIDE SEQUENCE [LARGE SCALE GENOMIC DNA]</scope>
    <source>
        <strain evidence="12 14">NCTC10684</strain>
    </source>
</reference>
<feature type="chain" id="PRO_5044548753" evidence="8">
    <location>
        <begin position="21"/>
        <end position="269"/>
    </location>
</feature>
<dbReference type="EMBL" id="UFSM01000004">
    <property type="protein sequence ID" value="SUY29375.1"/>
    <property type="molecule type" value="Genomic_DNA"/>
</dbReference>
<sequence length="269" mass="28343">MSSKLTLTVSLAVLATMAAAAILAPVLAPFPPNEMVHAAFDAPGVGGLLGADGLGRDMLSRILYATRYTFVATLIATTLACMIGVSLAIIAGLSKGWVDIVIGRAVDILMSIPQIIFALIILAIAGVSLTTLILTMAVLQSSTYYRVTRPIAGDLAAMEYVEVGRLRGERLHWYLFKEILPNMVPSLLAQFGLGLSSAALFISSLSFLGIGIQPPAADLGGLVRENALALSTGRLTPLIPAFCIALFCLSVNGIVDWLVGRFSDKPDVK</sequence>
<evidence type="ECO:0000256" key="2">
    <source>
        <dbReference type="ARBA" id="ARBA00022448"/>
    </source>
</evidence>
<keyword evidence="3" id="KW-1003">Cell membrane</keyword>
<evidence type="ECO:0000313" key="12">
    <source>
        <dbReference type="EMBL" id="SUY29375.1"/>
    </source>
</evidence>
<proteinExistence type="inferred from homology"/>
<dbReference type="AlphaFoldDB" id="A0A142ME05"/>
<evidence type="ECO:0000256" key="6">
    <source>
        <dbReference type="ARBA" id="ARBA00023136"/>
    </source>
</evidence>
<feature type="transmembrane region" description="Helical" evidence="7">
    <location>
        <begin position="187"/>
        <end position="212"/>
    </location>
</feature>
<evidence type="ECO:0000256" key="8">
    <source>
        <dbReference type="SAM" id="SignalP"/>
    </source>
</evidence>
<keyword evidence="6 7" id="KW-0472">Membrane</keyword>
<dbReference type="RefSeq" id="WP_245432197.1">
    <property type="nucleotide sequence ID" value="NZ_BAAAVY010000037.1"/>
</dbReference>
<organism evidence="12 14">
    <name type="scientific">Aminobacter aminovorans</name>
    <name type="common">Chelatobacter heintzii</name>
    <dbReference type="NCBI Taxonomy" id="83263"/>
    <lineage>
        <taxon>Bacteria</taxon>
        <taxon>Pseudomonadati</taxon>
        <taxon>Pseudomonadota</taxon>
        <taxon>Alphaproteobacteria</taxon>
        <taxon>Hyphomicrobiales</taxon>
        <taxon>Phyllobacteriaceae</taxon>
        <taxon>Aminobacter</taxon>
    </lineage>
</organism>
<feature type="transmembrane region" description="Helical" evidence="7">
    <location>
        <begin position="114"/>
        <end position="139"/>
    </location>
</feature>
<gene>
    <name evidence="12" type="primary">gsiD_11</name>
    <name evidence="10" type="ORF">AA2016_5670</name>
    <name evidence="11" type="ORF">FHS67_004690</name>
    <name evidence="12" type="ORF">NCTC10684_05608</name>
</gene>
<dbReference type="Proteomes" id="UP000577697">
    <property type="component" value="Unassembled WGS sequence"/>
</dbReference>
<keyword evidence="4 7" id="KW-0812">Transmembrane</keyword>
<dbReference type="KEGG" id="aak:AA2016_5670"/>
<dbReference type="SUPFAM" id="SSF161098">
    <property type="entry name" value="MetI-like"/>
    <property type="match status" value="1"/>
</dbReference>
<protein>
    <submittedName>
        <fullName evidence="12">Glutathione transport system permease protein gsiD</fullName>
    </submittedName>
    <submittedName>
        <fullName evidence="10">Peptide ABC transporter, permease protein</fullName>
    </submittedName>
    <submittedName>
        <fullName evidence="11">Peptide/nickel transport system permease protein</fullName>
    </submittedName>
</protein>